<dbReference type="Gene3D" id="2.60.40.4070">
    <property type="match status" value="1"/>
</dbReference>
<proteinExistence type="predicted"/>
<evidence type="ECO:0000313" key="2">
    <source>
        <dbReference type="EMBL" id="NNF05388.1"/>
    </source>
</evidence>
<dbReference type="NCBIfam" id="TIGR04183">
    <property type="entry name" value="Por_Secre_tail"/>
    <property type="match status" value="1"/>
</dbReference>
<organism evidence="2 3">
    <name type="scientific">Eiseniibacteriota bacterium</name>
    <dbReference type="NCBI Taxonomy" id="2212470"/>
    <lineage>
        <taxon>Bacteria</taxon>
        <taxon>Candidatus Eiseniibacteriota</taxon>
    </lineage>
</organism>
<protein>
    <submittedName>
        <fullName evidence="2">T9SS type A sorting domain-containing protein</fullName>
    </submittedName>
</protein>
<dbReference type="InterPro" id="IPR025965">
    <property type="entry name" value="FlgD/Vpr_Ig-like"/>
</dbReference>
<evidence type="ECO:0000313" key="3">
    <source>
        <dbReference type="Proteomes" id="UP000547674"/>
    </source>
</evidence>
<reference evidence="2 3" key="1">
    <citation type="submission" date="2020-03" db="EMBL/GenBank/DDBJ databases">
        <title>Metabolic flexibility allows generalist bacteria to become dominant in a frequently disturbed ecosystem.</title>
        <authorList>
            <person name="Chen Y.-J."/>
            <person name="Leung P.M."/>
            <person name="Bay S.K."/>
            <person name="Hugenholtz P."/>
            <person name="Kessler A.J."/>
            <person name="Shelley G."/>
            <person name="Waite D.W."/>
            <person name="Cook P.L."/>
            <person name="Greening C."/>
        </authorList>
    </citation>
    <scope>NUCLEOTIDE SEQUENCE [LARGE SCALE GENOMIC DNA]</scope>
    <source>
        <strain evidence="2">SS_bin_28</strain>
    </source>
</reference>
<dbReference type="InterPro" id="IPR026444">
    <property type="entry name" value="Secre_tail"/>
</dbReference>
<dbReference type="InterPro" id="IPR013783">
    <property type="entry name" value="Ig-like_fold"/>
</dbReference>
<dbReference type="Pfam" id="PF13860">
    <property type="entry name" value="FlgD_ig"/>
    <property type="match status" value="1"/>
</dbReference>
<comment type="caution">
    <text evidence="2">The sequence shown here is derived from an EMBL/GenBank/DDBJ whole genome shotgun (WGS) entry which is preliminary data.</text>
</comment>
<name>A0A7Y2E551_UNCEI</name>
<dbReference type="Proteomes" id="UP000547674">
    <property type="component" value="Unassembled WGS sequence"/>
</dbReference>
<dbReference type="AlphaFoldDB" id="A0A7Y2E551"/>
<evidence type="ECO:0000259" key="1">
    <source>
        <dbReference type="Pfam" id="PF13860"/>
    </source>
</evidence>
<sequence>MISKPEGIELTWDLNRGDGILGYSVDRKTGSSDWIPIQPLHVPVIGENRLFDSLASSYAGAQISYRVRAILNGGTYAELEGHATTQFLPDAPGVTQLNAPYPNPVPRGAPATIAFTLEESNPTEVQVFSANGRLVKTLASDRLGPGSIALAWDGTDSRGERVASGVYFVHLTSGSFESTQRLVLVP</sequence>
<feature type="domain" description="FlgD/Vpr Ig-like" evidence="1">
    <location>
        <begin position="108"/>
        <end position="173"/>
    </location>
</feature>
<accession>A0A7Y2E551</accession>
<dbReference type="Gene3D" id="2.60.40.10">
    <property type="entry name" value="Immunoglobulins"/>
    <property type="match status" value="1"/>
</dbReference>
<dbReference type="EMBL" id="JABDJR010000049">
    <property type="protein sequence ID" value="NNF05388.1"/>
    <property type="molecule type" value="Genomic_DNA"/>
</dbReference>
<gene>
    <name evidence="2" type="ORF">HKN21_01375</name>
</gene>